<gene>
    <name evidence="1" type="ORF">PHYPA_007249</name>
</gene>
<keyword evidence="3" id="KW-1185">Reference proteome</keyword>
<evidence type="ECO:0000313" key="2">
    <source>
        <dbReference type="EnsemblPlants" id="Pp3c5_4630V3.1"/>
    </source>
</evidence>
<protein>
    <submittedName>
        <fullName evidence="1 2">Uncharacterized protein</fullName>
    </submittedName>
</protein>
<reference evidence="1 3" key="1">
    <citation type="journal article" date="2008" name="Science">
        <title>The Physcomitrella genome reveals evolutionary insights into the conquest of land by plants.</title>
        <authorList>
            <person name="Rensing S."/>
            <person name="Lang D."/>
            <person name="Zimmer A."/>
            <person name="Terry A."/>
            <person name="Salamov A."/>
            <person name="Shapiro H."/>
            <person name="Nishiyama T."/>
            <person name="Perroud P.-F."/>
            <person name="Lindquist E."/>
            <person name="Kamisugi Y."/>
            <person name="Tanahashi T."/>
            <person name="Sakakibara K."/>
            <person name="Fujita T."/>
            <person name="Oishi K."/>
            <person name="Shin-I T."/>
            <person name="Kuroki Y."/>
            <person name="Toyoda A."/>
            <person name="Suzuki Y."/>
            <person name="Hashimoto A."/>
            <person name="Yamaguchi K."/>
            <person name="Sugano A."/>
            <person name="Kohara Y."/>
            <person name="Fujiyama A."/>
            <person name="Anterola A."/>
            <person name="Aoki S."/>
            <person name="Ashton N."/>
            <person name="Barbazuk W.B."/>
            <person name="Barker E."/>
            <person name="Bennetzen J."/>
            <person name="Bezanilla M."/>
            <person name="Blankenship R."/>
            <person name="Cho S.H."/>
            <person name="Dutcher S."/>
            <person name="Estelle M."/>
            <person name="Fawcett J.A."/>
            <person name="Gundlach H."/>
            <person name="Hanada K."/>
            <person name="Heyl A."/>
            <person name="Hicks K.A."/>
            <person name="Hugh J."/>
            <person name="Lohr M."/>
            <person name="Mayer K."/>
            <person name="Melkozernov A."/>
            <person name="Murata T."/>
            <person name="Nelson D."/>
            <person name="Pils B."/>
            <person name="Prigge M."/>
            <person name="Reiss B."/>
            <person name="Renner T."/>
            <person name="Rombauts S."/>
            <person name="Rushton P."/>
            <person name="Sanderfoot A."/>
            <person name="Schween G."/>
            <person name="Shiu S.-H."/>
            <person name="Stueber K."/>
            <person name="Theodoulou F.L."/>
            <person name="Tu H."/>
            <person name="Van de Peer Y."/>
            <person name="Verrier P.J."/>
            <person name="Waters E."/>
            <person name="Wood A."/>
            <person name="Yang L."/>
            <person name="Cove D."/>
            <person name="Cuming A."/>
            <person name="Hasebe M."/>
            <person name="Lucas S."/>
            <person name="Mishler D.B."/>
            <person name="Reski R."/>
            <person name="Grigoriev I."/>
            <person name="Quatrano R.S."/>
            <person name="Boore J.L."/>
        </authorList>
    </citation>
    <scope>NUCLEOTIDE SEQUENCE [LARGE SCALE GENOMIC DNA]</scope>
    <source>
        <strain evidence="2 3">cv. Gransden 2004</strain>
    </source>
</reference>
<dbReference type="Proteomes" id="UP000006727">
    <property type="component" value="Chromosome 5"/>
</dbReference>
<organism evidence="1">
    <name type="scientific">Physcomitrium patens</name>
    <name type="common">Spreading-leaved earth moss</name>
    <name type="synonym">Physcomitrella patens</name>
    <dbReference type="NCBI Taxonomy" id="3218"/>
    <lineage>
        <taxon>Eukaryota</taxon>
        <taxon>Viridiplantae</taxon>
        <taxon>Streptophyta</taxon>
        <taxon>Embryophyta</taxon>
        <taxon>Bryophyta</taxon>
        <taxon>Bryophytina</taxon>
        <taxon>Bryopsida</taxon>
        <taxon>Funariidae</taxon>
        <taxon>Funariales</taxon>
        <taxon>Funariaceae</taxon>
        <taxon>Physcomitrium</taxon>
    </lineage>
</organism>
<name>A0A2K1KIG0_PHYPA</name>
<proteinExistence type="predicted"/>
<dbReference type="InParanoid" id="A0A2K1KIG0"/>
<evidence type="ECO:0000313" key="3">
    <source>
        <dbReference type="Proteomes" id="UP000006727"/>
    </source>
</evidence>
<reference evidence="2" key="3">
    <citation type="submission" date="2020-12" db="UniProtKB">
        <authorList>
            <consortium name="EnsemblPlants"/>
        </authorList>
    </citation>
    <scope>IDENTIFICATION</scope>
</reference>
<dbReference type="EnsemblPlants" id="Pp3c5_4630V3.1">
    <property type="protein sequence ID" value="Pp3c5_4630V3.1"/>
    <property type="gene ID" value="Pp3c5_4630"/>
</dbReference>
<evidence type="ECO:0000313" key="1">
    <source>
        <dbReference type="EMBL" id="PNR53574.1"/>
    </source>
</evidence>
<dbReference type="Gramene" id="Pp3c5_4630V3.1">
    <property type="protein sequence ID" value="Pp3c5_4630V3.1"/>
    <property type="gene ID" value="Pp3c5_4630"/>
</dbReference>
<dbReference type="PaxDb" id="3218-PP1S41_215V6.1"/>
<accession>A0A2K1KIG0</accession>
<sequence>MARFRKISALIAFQCDGVMSISRNIGWHKRLMALREHVSARAWNLTAFECLDFSVLAGLDEDDIIGWGGAGTVYKM</sequence>
<dbReference type="AlphaFoldDB" id="A0A2K1KIG0"/>
<reference evidence="1 3" key="2">
    <citation type="journal article" date="2018" name="Plant J.">
        <title>The Physcomitrella patens chromosome-scale assembly reveals moss genome structure and evolution.</title>
        <authorList>
            <person name="Lang D."/>
            <person name="Ullrich K.K."/>
            <person name="Murat F."/>
            <person name="Fuchs J."/>
            <person name="Jenkins J."/>
            <person name="Haas F.B."/>
            <person name="Piednoel M."/>
            <person name="Gundlach H."/>
            <person name="Van Bel M."/>
            <person name="Meyberg R."/>
            <person name="Vives C."/>
            <person name="Morata J."/>
            <person name="Symeonidi A."/>
            <person name="Hiss M."/>
            <person name="Muchero W."/>
            <person name="Kamisugi Y."/>
            <person name="Saleh O."/>
            <person name="Blanc G."/>
            <person name="Decker E.L."/>
            <person name="van Gessel N."/>
            <person name="Grimwood J."/>
            <person name="Hayes R.D."/>
            <person name="Graham S.W."/>
            <person name="Gunter L.E."/>
            <person name="McDaniel S.F."/>
            <person name="Hoernstein S.N.W."/>
            <person name="Larsson A."/>
            <person name="Li F.W."/>
            <person name="Perroud P.F."/>
            <person name="Phillips J."/>
            <person name="Ranjan P."/>
            <person name="Rokshar D.S."/>
            <person name="Rothfels C.J."/>
            <person name="Schneider L."/>
            <person name="Shu S."/>
            <person name="Stevenson D.W."/>
            <person name="Thummler F."/>
            <person name="Tillich M."/>
            <person name="Villarreal Aguilar J.C."/>
            <person name="Widiez T."/>
            <person name="Wong G.K."/>
            <person name="Wymore A."/>
            <person name="Zhang Y."/>
            <person name="Zimmer A.D."/>
            <person name="Quatrano R.S."/>
            <person name="Mayer K.F.X."/>
            <person name="Goodstein D."/>
            <person name="Casacuberta J.M."/>
            <person name="Vandepoele K."/>
            <person name="Reski R."/>
            <person name="Cuming A.C."/>
            <person name="Tuskan G.A."/>
            <person name="Maumus F."/>
            <person name="Salse J."/>
            <person name="Schmutz J."/>
            <person name="Rensing S.A."/>
        </authorList>
    </citation>
    <scope>NUCLEOTIDE SEQUENCE [LARGE SCALE GENOMIC DNA]</scope>
    <source>
        <strain evidence="2 3">cv. Gransden 2004</strain>
    </source>
</reference>
<dbReference type="EMBL" id="ABEU02000005">
    <property type="protein sequence ID" value="PNR53574.1"/>
    <property type="molecule type" value="Genomic_DNA"/>
</dbReference>